<evidence type="ECO:0000256" key="1">
    <source>
        <dbReference type="SAM" id="Coils"/>
    </source>
</evidence>
<dbReference type="EMBL" id="OU015566">
    <property type="protein sequence ID" value="CAG5107704.1"/>
    <property type="molecule type" value="Genomic_DNA"/>
</dbReference>
<dbReference type="InterPro" id="IPR000159">
    <property type="entry name" value="RA_dom"/>
</dbReference>
<feature type="compositionally biased region" description="Low complexity" evidence="2">
    <location>
        <begin position="90"/>
        <end position="105"/>
    </location>
</feature>
<feature type="compositionally biased region" description="Polar residues" evidence="2">
    <location>
        <begin position="187"/>
        <end position="196"/>
    </location>
</feature>
<dbReference type="InterPro" id="IPR029071">
    <property type="entry name" value="Ubiquitin-like_domsf"/>
</dbReference>
<evidence type="ECO:0000313" key="4">
    <source>
        <dbReference type="EMBL" id="CAG5107704.1"/>
    </source>
</evidence>
<keyword evidence="1" id="KW-0175">Coiled coil</keyword>
<dbReference type="SUPFAM" id="SSF54236">
    <property type="entry name" value="Ubiquitin-like"/>
    <property type="match status" value="1"/>
</dbReference>
<feature type="region of interest" description="Disordered" evidence="2">
    <location>
        <begin position="81"/>
        <end position="198"/>
    </location>
</feature>
<reference evidence="4 5" key="1">
    <citation type="submission" date="2021-04" db="EMBL/GenBank/DDBJ databases">
        <authorList>
            <person name="Bliznina A."/>
        </authorList>
    </citation>
    <scope>NUCLEOTIDE SEQUENCE [LARGE SCALE GENOMIC DNA]</scope>
</reference>
<dbReference type="Proteomes" id="UP001158576">
    <property type="component" value="Chromosome 1"/>
</dbReference>
<dbReference type="InterPro" id="IPR033593">
    <property type="entry name" value="N-RASSF"/>
</dbReference>
<feature type="compositionally biased region" description="Polar residues" evidence="2">
    <location>
        <begin position="145"/>
        <end position="166"/>
    </location>
</feature>
<feature type="coiled-coil region" evidence="1">
    <location>
        <begin position="267"/>
        <end position="354"/>
    </location>
</feature>
<evidence type="ECO:0000313" key="5">
    <source>
        <dbReference type="Proteomes" id="UP001158576"/>
    </source>
</evidence>
<keyword evidence="5" id="KW-1185">Reference proteome</keyword>
<evidence type="ECO:0000259" key="3">
    <source>
        <dbReference type="PROSITE" id="PS50200"/>
    </source>
</evidence>
<name>A0ABN7SU71_OIKDI</name>
<dbReference type="Pfam" id="PF00788">
    <property type="entry name" value="RA"/>
    <property type="match status" value="1"/>
</dbReference>
<sequence>MELRVWVDGTQRVVCGITEQTTVQEVVIALAQATGRTGRYTLVERWRNAERLLPPSETPLTVLNKWGTYAADVMFILRRSATSDGPKNNPAPVSQGPPSSSASSGFDKNQQIRQSLPTHSKARPLFSAADKSRKSLGPGHRTRGESSSSLPVTQGASGNIHRSGSPQRAPRTPSRPPVSGQMRAPSANRQPSPNRLNHQRRLEIQHVITEQQMLLKDHTEHIDRIERKIQEVLKRDGNRKDEEHRLLEQIRQNDARISSEQDKRNSKIALEREVRAKKDELAAVQDKIRQEERKAIETQRLIDELSRSTRLAKERESDELRRVEYDNQREAHRLQEKMHRIEELNRELRKVNLQSFVRETGSKVTVLPSQNAEPFHRKENSTSSQGSSIPNLSPPKPAQGNSGVWV</sequence>
<dbReference type="PANTHER" id="PTHR15286">
    <property type="entry name" value="RAS-ASSOCIATING DOMAIN CONTAINING PROTEIN"/>
    <property type="match status" value="1"/>
</dbReference>
<evidence type="ECO:0000256" key="2">
    <source>
        <dbReference type="SAM" id="MobiDB-lite"/>
    </source>
</evidence>
<dbReference type="Gene3D" id="3.10.20.90">
    <property type="entry name" value="Phosphatidylinositol 3-kinase Catalytic Subunit, Chain A, domain 1"/>
    <property type="match status" value="1"/>
</dbReference>
<organism evidence="4 5">
    <name type="scientific">Oikopleura dioica</name>
    <name type="common">Tunicate</name>
    <dbReference type="NCBI Taxonomy" id="34765"/>
    <lineage>
        <taxon>Eukaryota</taxon>
        <taxon>Metazoa</taxon>
        <taxon>Chordata</taxon>
        <taxon>Tunicata</taxon>
        <taxon>Appendicularia</taxon>
        <taxon>Copelata</taxon>
        <taxon>Oikopleuridae</taxon>
        <taxon>Oikopleura</taxon>
    </lineage>
</organism>
<protein>
    <submittedName>
        <fullName evidence="4">Oidioi.mRNA.OKI2018_I69.chr1.g3451.t2.cds</fullName>
    </submittedName>
</protein>
<dbReference type="PROSITE" id="PS50200">
    <property type="entry name" value="RA"/>
    <property type="match status" value="1"/>
</dbReference>
<feature type="compositionally biased region" description="Polar residues" evidence="2">
    <location>
        <begin position="381"/>
        <end position="391"/>
    </location>
</feature>
<feature type="region of interest" description="Disordered" evidence="2">
    <location>
        <begin position="364"/>
        <end position="406"/>
    </location>
</feature>
<feature type="domain" description="Ras-associating" evidence="3">
    <location>
        <begin position="1"/>
        <end position="82"/>
    </location>
</feature>
<gene>
    <name evidence="4" type="ORF">OKIOD_LOCUS12216</name>
</gene>
<dbReference type="PANTHER" id="PTHR15286:SF6">
    <property type="entry name" value="GH01133P"/>
    <property type="match status" value="1"/>
</dbReference>
<feature type="compositionally biased region" description="Polar residues" evidence="2">
    <location>
        <begin position="106"/>
        <end position="118"/>
    </location>
</feature>
<accession>A0ABN7SU71</accession>
<feature type="coiled-coil region" evidence="1">
    <location>
        <begin position="208"/>
        <end position="235"/>
    </location>
</feature>
<dbReference type="SMART" id="SM00314">
    <property type="entry name" value="RA"/>
    <property type="match status" value="1"/>
</dbReference>
<proteinExistence type="predicted"/>